<proteinExistence type="predicted"/>
<dbReference type="Proteomes" id="UP000732380">
    <property type="component" value="Unassembled WGS sequence"/>
</dbReference>
<gene>
    <name evidence="2" type="ORF">E4U13_004865</name>
</gene>
<reference evidence="2 3" key="1">
    <citation type="journal article" date="2020" name="bioRxiv">
        <title>Whole genome comparisons of ergot fungi reveals the divergence and evolution of species within the genus Claviceps are the result of varying mechanisms driving genome evolution and host range expansion.</title>
        <authorList>
            <person name="Wyka S.A."/>
            <person name="Mondo S.J."/>
            <person name="Liu M."/>
            <person name="Dettman J."/>
            <person name="Nalam V."/>
            <person name="Broders K.D."/>
        </authorList>
    </citation>
    <scope>NUCLEOTIDE SEQUENCE [LARGE SCALE GENOMIC DNA]</scope>
    <source>
        <strain evidence="2 3">LM576</strain>
    </source>
</reference>
<organism evidence="2 3">
    <name type="scientific">Claviceps humidiphila</name>
    <dbReference type="NCBI Taxonomy" id="1294629"/>
    <lineage>
        <taxon>Eukaryota</taxon>
        <taxon>Fungi</taxon>
        <taxon>Dikarya</taxon>
        <taxon>Ascomycota</taxon>
        <taxon>Pezizomycotina</taxon>
        <taxon>Sordariomycetes</taxon>
        <taxon>Hypocreomycetidae</taxon>
        <taxon>Hypocreales</taxon>
        <taxon>Clavicipitaceae</taxon>
        <taxon>Claviceps</taxon>
    </lineage>
</organism>
<evidence type="ECO:0000313" key="2">
    <source>
        <dbReference type="EMBL" id="KAG6121338.1"/>
    </source>
</evidence>
<evidence type="ECO:0000256" key="1">
    <source>
        <dbReference type="SAM" id="MobiDB-lite"/>
    </source>
</evidence>
<keyword evidence="3" id="KW-1185">Reference proteome</keyword>
<sequence>MNSEPGYLIHCYLSQVSVGTAIIQGTSRSRCAAPTDVARSTAPRHTAPDGQSAETERERDRLQEQRMRDLFDFMRQS</sequence>
<name>A0A9P7Q7C8_9HYPO</name>
<comment type="caution">
    <text evidence="2">The sequence shown here is derived from an EMBL/GenBank/DDBJ whole genome shotgun (WGS) entry which is preliminary data.</text>
</comment>
<dbReference type="AlphaFoldDB" id="A0A9P7Q7C8"/>
<dbReference type="EMBL" id="SRQM01000039">
    <property type="protein sequence ID" value="KAG6121338.1"/>
    <property type="molecule type" value="Genomic_DNA"/>
</dbReference>
<evidence type="ECO:0000313" key="3">
    <source>
        <dbReference type="Proteomes" id="UP000732380"/>
    </source>
</evidence>
<accession>A0A9P7Q7C8</accession>
<protein>
    <submittedName>
        <fullName evidence="2">Uncharacterized protein</fullName>
    </submittedName>
</protein>
<feature type="region of interest" description="Disordered" evidence="1">
    <location>
        <begin position="28"/>
        <end position="62"/>
    </location>
</feature>